<dbReference type="InterPro" id="IPR004792">
    <property type="entry name" value="BaiN-like"/>
</dbReference>
<organism evidence="6 7">
    <name type="scientific">[Clostridium] aminophilum</name>
    <dbReference type="NCBI Taxonomy" id="1526"/>
    <lineage>
        <taxon>Bacteria</taxon>
        <taxon>Bacillati</taxon>
        <taxon>Bacillota</taxon>
        <taxon>Clostridia</taxon>
        <taxon>Lachnospirales</taxon>
        <taxon>Lachnospiraceae</taxon>
    </lineage>
</organism>
<dbReference type="PANTHER" id="PTHR42887">
    <property type="entry name" value="OS12G0638800 PROTEIN"/>
    <property type="match status" value="1"/>
</dbReference>
<evidence type="ECO:0000259" key="4">
    <source>
        <dbReference type="Pfam" id="PF03486"/>
    </source>
</evidence>
<keyword evidence="3" id="KW-0274">FAD</keyword>
<reference evidence="6 7" key="1">
    <citation type="submission" date="2016-10" db="EMBL/GenBank/DDBJ databases">
        <authorList>
            <person name="de Groot N.N."/>
        </authorList>
    </citation>
    <scope>NUCLEOTIDE SEQUENCE [LARGE SCALE GENOMIC DNA]</scope>
    <source>
        <strain evidence="6 7">KH1P1</strain>
    </source>
</reference>
<dbReference type="EMBL" id="FOIL01000007">
    <property type="protein sequence ID" value="SET19579.1"/>
    <property type="molecule type" value="Genomic_DNA"/>
</dbReference>
<evidence type="ECO:0000256" key="3">
    <source>
        <dbReference type="ARBA" id="ARBA00022827"/>
    </source>
</evidence>
<dbReference type="InterPro" id="IPR036188">
    <property type="entry name" value="FAD/NAD-bd_sf"/>
</dbReference>
<feature type="domain" description="RsdA/BaiN/AoA(So)-like Rossmann fold-like" evidence="4">
    <location>
        <begin position="7"/>
        <end position="420"/>
    </location>
</feature>
<dbReference type="InterPro" id="IPR023166">
    <property type="entry name" value="BaiN-like_dom_sf"/>
</dbReference>
<dbReference type="AlphaFoldDB" id="A0A1I0CIW3"/>
<dbReference type="RefSeq" id="WP_074648896.1">
    <property type="nucleotide sequence ID" value="NZ_FOIL01000007.1"/>
</dbReference>
<sequence>MANKRFVTVIGGGAAGLAAAVRAAECGARVTILEHNDRVGKKILSTGNGKCNFANRLQKPEFWRSGDPDFPWAVISRFPVDEVERFFENLGIVVTERDGYLYPASGQAASILDVLRHRADHLGVRTVVNCHIEEIRDQKKLTAGSDESGSDRFQIRTDCGNFTADAVILAAGSKAAPKSGSDGSGYAIAERYGHRIIEPLPALVQLRCAENFYKKISGVRIRARAALREKVSGTVLAEDTGEVQLTDYGISGIPVFQVSRYASRALADGKKVCAVLDFWPDRTEEELFDMLVQRRSVLGGTELSEFLTGWFNRKLGNLLMERAGIRFDAGSGAVSDLADINLKNLARLIHSFPTDVTGTNSFEQAQVCCGGIDVHEITPETMESRKRSGLYFAGEIVDVDGICGGYNLHWAWASGFAAGSAAACGS</sequence>
<evidence type="ECO:0000259" key="5">
    <source>
        <dbReference type="Pfam" id="PF22780"/>
    </source>
</evidence>
<dbReference type="InterPro" id="IPR057661">
    <property type="entry name" value="RsdA/BaiN/AoA(So)_Rossmann"/>
</dbReference>
<evidence type="ECO:0000256" key="1">
    <source>
        <dbReference type="ARBA" id="ARBA00001974"/>
    </source>
</evidence>
<dbReference type="InterPro" id="IPR055178">
    <property type="entry name" value="RsdA/BaiN/AoA(So)-like_dom"/>
</dbReference>
<gene>
    <name evidence="6" type="ORF">SAMN04487771_100771</name>
</gene>
<dbReference type="SUPFAM" id="SSF160996">
    <property type="entry name" value="HI0933 insert domain-like"/>
    <property type="match status" value="1"/>
</dbReference>
<dbReference type="OrthoDB" id="9773233at2"/>
<dbReference type="Proteomes" id="UP000199820">
    <property type="component" value="Unassembled WGS sequence"/>
</dbReference>
<evidence type="ECO:0000313" key="7">
    <source>
        <dbReference type="Proteomes" id="UP000199820"/>
    </source>
</evidence>
<feature type="domain" description="RsdA/BaiN/AoA(So)-like insert" evidence="5">
    <location>
        <begin position="201"/>
        <end position="367"/>
    </location>
</feature>
<dbReference type="PRINTS" id="PR00368">
    <property type="entry name" value="FADPNR"/>
</dbReference>
<comment type="cofactor">
    <cofactor evidence="1">
        <name>FAD</name>
        <dbReference type="ChEBI" id="CHEBI:57692"/>
    </cofactor>
</comment>
<dbReference type="STRING" id="1526.SAMN02910262_00570"/>
<dbReference type="Pfam" id="PF03486">
    <property type="entry name" value="HI0933_like"/>
    <property type="match status" value="1"/>
</dbReference>
<dbReference type="NCBIfam" id="TIGR00275">
    <property type="entry name" value="aminoacetone oxidase family FAD-binding enzyme"/>
    <property type="match status" value="1"/>
</dbReference>
<accession>A0A1I0CIW3</accession>
<dbReference type="Pfam" id="PF22780">
    <property type="entry name" value="HI0933_like_1st"/>
    <property type="match status" value="1"/>
</dbReference>
<keyword evidence="7" id="KW-1185">Reference proteome</keyword>
<evidence type="ECO:0000313" key="6">
    <source>
        <dbReference type="EMBL" id="SET19579.1"/>
    </source>
</evidence>
<dbReference type="Gene3D" id="2.40.30.10">
    <property type="entry name" value="Translation factors"/>
    <property type="match status" value="1"/>
</dbReference>
<dbReference type="PRINTS" id="PR00411">
    <property type="entry name" value="PNDRDTASEI"/>
</dbReference>
<keyword evidence="2" id="KW-0285">Flavoprotein</keyword>
<dbReference type="SUPFAM" id="SSF51905">
    <property type="entry name" value="FAD/NAD(P)-binding domain"/>
    <property type="match status" value="1"/>
</dbReference>
<dbReference type="Gene3D" id="1.10.8.260">
    <property type="entry name" value="HI0933 insert domain-like"/>
    <property type="match status" value="1"/>
</dbReference>
<evidence type="ECO:0000256" key="2">
    <source>
        <dbReference type="ARBA" id="ARBA00022630"/>
    </source>
</evidence>
<dbReference type="PANTHER" id="PTHR42887:SF2">
    <property type="entry name" value="OS12G0638800 PROTEIN"/>
    <property type="match status" value="1"/>
</dbReference>
<name>A0A1I0CIW3_9FIRM</name>
<dbReference type="Gene3D" id="3.50.50.60">
    <property type="entry name" value="FAD/NAD(P)-binding domain"/>
    <property type="match status" value="1"/>
</dbReference>
<protein>
    <recommendedName>
        <fullName evidence="8">Flavoprotein, HI0933 family</fullName>
    </recommendedName>
</protein>
<evidence type="ECO:0008006" key="8">
    <source>
        <dbReference type="Google" id="ProtNLM"/>
    </source>
</evidence>
<proteinExistence type="predicted"/>